<evidence type="ECO:0000313" key="3">
    <source>
        <dbReference type="EMBL" id="GLC26042.1"/>
    </source>
</evidence>
<sequence>MLYVCIPVHNEATTIGVLLWRIRTVLQEYTREYEVVVYDDGSDDETAEVLEPYRRVLPLTVLRAPRRRGTAAAVDALCRHVVSHTRYPRRDAVVLMQGDFTDRPEDLPELAKRFEGGADLVVGRRPASAEQPAVERRLRQMAPWVLRPFVKVAEVEDLVTGFRLVRVSVLRDLARARGDALLAEGAGWSATVDFTLAVTPYARRVDVVDLPGRYDLRPRASRLDLWRELRELAGYAWRRRGRRVTAGERVGEKGPERPAERGPERMPDREVAVIGSVSALTLAEPGRGARGDEERGGRPARDKRRPERPERPERAERGERPARAERPERPKRETAGAPETEPRKRTKPKRDESARPAEPAVAATGEAAAAAPAAEKPPRPRRERPARPERPPREAAPAAEETSVGADMASEVEEPRVSPVVAAIEAAEDAADEALAAGTRKRSRRRRRKKAGGGAAAAAGETEAFDANGAEPESEAPGSERDDAGEAGGDGGSDEGGDGELEGAEGATEGRARKRSRRRRRGRGRGERAGGEGAGDGAGEGPGGSEGGTEPSSGVAQAATGVGVAAPRAPEPDRAAD</sequence>
<comment type="caution">
    <text evidence="3">The sequence shown here is derived from an EMBL/GenBank/DDBJ whole genome shotgun (WGS) entry which is preliminary data.</text>
</comment>
<name>A0AA37Q979_9BACT</name>
<evidence type="ECO:0000256" key="1">
    <source>
        <dbReference type="SAM" id="MobiDB-lite"/>
    </source>
</evidence>
<feature type="compositionally biased region" description="Gly residues" evidence="1">
    <location>
        <begin position="531"/>
        <end position="547"/>
    </location>
</feature>
<feature type="region of interest" description="Disordered" evidence="1">
    <location>
        <begin position="244"/>
        <end position="417"/>
    </location>
</feature>
<dbReference type="InterPro" id="IPR001173">
    <property type="entry name" value="Glyco_trans_2-like"/>
</dbReference>
<organism evidence="3 4">
    <name type="scientific">Roseisolibacter agri</name>
    <dbReference type="NCBI Taxonomy" id="2014610"/>
    <lineage>
        <taxon>Bacteria</taxon>
        <taxon>Pseudomonadati</taxon>
        <taxon>Gemmatimonadota</taxon>
        <taxon>Gemmatimonadia</taxon>
        <taxon>Gemmatimonadales</taxon>
        <taxon>Gemmatimonadaceae</taxon>
        <taxon>Roseisolibacter</taxon>
    </lineage>
</organism>
<dbReference type="RefSeq" id="WP_284350512.1">
    <property type="nucleotide sequence ID" value="NZ_BRXS01000004.1"/>
</dbReference>
<feature type="compositionally biased region" description="Basic residues" evidence="1">
    <location>
        <begin position="439"/>
        <end position="451"/>
    </location>
</feature>
<dbReference type="InterPro" id="IPR050256">
    <property type="entry name" value="Glycosyltransferase_2"/>
</dbReference>
<dbReference type="Proteomes" id="UP001161325">
    <property type="component" value="Unassembled WGS sequence"/>
</dbReference>
<accession>A0AA37Q979</accession>
<dbReference type="CDD" id="cd04179">
    <property type="entry name" value="DPM_DPG-synthase_like"/>
    <property type="match status" value="1"/>
</dbReference>
<dbReference type="AlphaFoldDB" id="A0AA37Q979"/>
<reference evidence="3" key="1">
    <citation type="submission" date="2022-08" db="EMBL/GenBank/DDBJ databases">
        <title>Draft genome sequencing of Roseisolibacter agri AW1220.</title>
        <authorList>
            <person name="Tobiishi Y."/>
            <person name="Tonouchi A."/>
        </authorList>
    </citation>
    <scope>NUCLEOTIDE SEQUENCE</scope>
    <source>
        <strain evidence="3">AW1220</strain>
    </source>
</reference>
<dbReference type="Gene3D" id="3.90.550.10">
    <property type="entry name" value="Spore Coat Polysaccharide Biosynthesis Protein SpsA, Chain A"/>
    <property type="match status" value="1"/>
</dbReference>
<feature type="compositionally biased region" description="Low complexity" evidence="1">
    <location>
        <begin position="356"/>
        <end position="374"/>
    </location>
</feature>
<dbReference type="EMBL" id="BRXS01000004">
    <property type="protein sequence ID" value="GLC26042.1"/>
    <property type="molecule type" value="Genomic_DNA"/>
</dbReference>
<dbReference type="PANTHER" id="PTHR48090">
    <property type="entry name" value="UNDECAPRENYL-PHOSPHATE 4-DEOXY-4-FORMAMIDO-L-ARABINOSE TRANSFERASE-RELATED"/>
    <property type="match status" value="1"/>
</dbReference>
<gene>
    <name evidence="3" type="ORF">rosag_25550</name>
</gene>
<proteinExistence type="predicted"/>
<feature type="compositionally biased region" description="Basic and acidic residues" evidence="1">
    <location>
        <begin position="376"/>
        <end position="393"/>
    </location>
</feature>
<feature type="compositionally biased region" description="Acidic residues" evidence="1">
    <location>
        <begin position="492"/>
        <end position="503"/>
    </location>
</feature>
<feature type="compositionally biased region" description="Basic and acidic residues" evidence="1">
    <location>
        <begin position="245"/>
        <end position="271"/>
    </location>
</feature>
<feature type="compositionally biased region" description="Low complexity" evidence="1">
    <location>
        <begin position="548"/>
        <end position="568"/>
    </location>
</feature>
<feature type="compositionally biased region" description="Basic residues" evidence="1">
    <location>
        <begin position="512"/>
        <end position="523"/>
    </location>
</feature>
<protein>
    <recommendedName>
        <fullName evidence="2">Glycosyltransferase 2-like domain-containing protein</fullName>
    </recommendedName>
</protein>
<feature type="compositionally biased region" description="Basic and acidic residues" evidence="1">
    <location>
        <begin position="287"/>
        <end position="334"/>
    </location>
</feature>
<evidence type="ECO:0000313" key="4">
    <source>
        <dbReference type="Proteomes" id="UP001161325"/>
    </source>
</evidence>
<dbReference type="SUPFAM" id="SSF53448">
    <property type="entry name" value="Nucleotide-diphospho-sugar transferases"/>
    <property type="match status" value="1"/>
</dbReference>
<keyword evidence="4" id="KW-1185">Reference proteome</keyword>
<feature type="domain" description="Glycosyltransferase 2-like" evidence="2">
    <location>
        <begin position="4"/>
        <end position="173"/>
    </location>
</feature>
<dbReference type="Pfam" id="PF00535">
    <property type="entry name" value="Glycos_transf_2"/>
    <property type="match status" value="1"/>
</dbReference>
<evidence type="ECO:0000259" key="2">
    <source>
        <dbReference type="Pfam" id="PF00535"/>
    </source>
</evidence>
<dbReference type="InterPro" id="IPR029044">
    <property type="entry name" value="Nucleotide-diphossugar_trans"/>
</dbReference>
<feature type="region of interest" description="Disordered" evidence="1">
    <location>
        <begin position="431"/>
        <end position="577"/>
    </location>
</feature>